<dbReference type="Gene3D" id="2.60.450.10">
    <property type="entry name" value="Lipopolysaccharide (LPS) transport protein A like domain"/>
    <property type="match status" value="1"/>
</dbReference>
<dbReference type="EMBL" id="DTMZ01000187">
    <property type="protein sequence ID" value="HGD13898.1"/>
    <property type="molecule type" value="Genomic_DNA"/>
</dbReference>
<evidence type="ECO:0000313" key="1">
    <source>
        <dbReference type="EMBL" id="HGD13898.1"/>
    </source>
</evidence>
<comment type="caution">
    <text evidence="1">The sequence shown here is derived from an EMBL/GenBank/DDBJ whole genome shotgun (WGS) entry which is preliminary data.</text>
</comment>
<sequence>MNFSRNLTVTILFGFGLLSAAELYARKMEIVRTMSGPVTVLRDSVTITDKGTVIHSRYAQLSRSQDQAVLSDSVRIQTPEVFVLADSVEYDFQQRQSWLYARPGKMVLVRQESVEIRAPVVAYDVNQGLVQAPQGLELKTRSQSFLLTGKDGVYFVNSRSGIVDSEPVLTIRNDQEAVVVTANKMEYAEYDSRFLAAGKVRVCSGAGELVCDSAVFFMNGDSGIAWGLPQVHDSSGTAKGDTLVFYLQERALRQVSLHGRTEGEYRTEAGETVLVTGSVLSMLLDKGKIEEITVDNLISGQLIRKWSQQNTTIKSERE</sequence>
<organism evidence="1">
    <name type="scientific">candidate division WOR-3 bacterium</name>
    <dbReference type="NCBI Taxonomy" id="2052148"/>
    <lineage>
        <taxon>Bacteria</taxon>
        <taxon>Bacteria division WOR-3</taxon>
    </lineage>
</organism>
<protein>
    <recommendedName>
        <fullName evidence="2">Organic solvent tolerance-like N-terminal domain-containing protein</fullName>
    </recommendedName>
</protein>
<accession>A0A7V3PUZ2</accession>
<gene>
    <name evidence="1" type="ORF">ENX16_07480</name>
</gene>
<name>A0A7V3PUZ2_UNCW3</name>
<evidence type="ECO:0008006" key="2">
    <source>
        <dbReference type="Google" id="ProtNLM"/>
    </source>
</evidence>
<proteinExistence type="predicted"/>
<dbReference type="AlphaFoldDB" id="A0A7V3PUZ2"/>
<reference evidence="1" key="1">
    <citation type="journal article" date="2020" name="mSystems">
        <title>Genome- and Community-Level Interaction Insights into Carbon Utilization and Element Cycling Functions of Hydrothermarchaeota in Hydrothermal Sediment.</title>
        <authorList>
            <person name="Zhou Z."/>
            <person name="Liu Y."/>
            <person name="Xu W."/>
            <person name="Pan J."/>
            <person name="Luo Z.H."/>
            <person name="Li M."/>
        </authorList>
    </citation>
    <scope>NUCLEOTIDE SEQUENCE [LARGE SCALE GENOMIC DNA]</scope>
    <source>
        <strain evidence="1">SpSt-914</strain>
    </source>
</reference>